<gene>
    <name evidence="2" type="ORF">K8V05_09025</name>
</gene>
<dbReference type="Proteomes" id="UP000742098">
    <property type="component" value="Unassembled WGS sequence"/>
</dbReference>
<evidence type="ECO:0000259" key="1">
    <source>
        <dbReference type="Pfam" id="PF25223"/>
    </source>
</evidence>
<dbReference type="EMBL" id="DYVS01000149">
    <property type="protein sequence ID" value="HJF70880.1"/>
    <property type="molecule type" value="Genomic_DNA"/>
</dbReference>
<protein>
    <recommendedName>
        <fullName evidence="1">DUF7841 domain-containing protein</fullName>
    </recommendedName>
</protein>
<feature type="domain" description="DUF7841" evidence="1">
    <location>
        <begin position="13"/>
        <end position="139"/>
    </location>
</feature>
<comment type="caution">
    <text evidence="2">The sequence shown here is derived from an EMBL/GenBank/DDBJ whole genome shotgun (WGS) entry which is preliminary data.</text>
</comment>
<name>A0A921KYK1_9BACT</name>
<accession>A0A921KYK1</accession>
<dbReference type="Pfam" id="PF25223">
    <property type="entry name" value="DUF7841"/>
    <property type="match status" value="1"/>
</dbReference>
<sequence length="140" mass="16265">MCKQALSSFNYIPQEMRAYLRNYGYSFSKRACEYAVSQMKRKNNATGKLENIEPYSKDKAEELLSKNGVTLENNVGYNFVYVMNMILADRWKSSVEDELHLCKAVKDEIDDVDGVPESVFRCWITKQEDKGIPIPWEDMI</sequence>
<organism evidence="2 3">
    <name type="scientific">Butyricimonas virosa</name>
    <dbReference type="NCBI Taxonomy" id="544645"/>
    <lineage>
        <taxon>Bacteria</taxon>
        <taxon>Pseudomonadati</taxon>
        <taxon>Bacteroidota</taxon>
        <taxon>Bacteroidia</taxon>
        <taxon>Bacteroidales</taxon>
        <taxon>Odoribacteraceae</taxon>
        <taxon>Butyricimonas</taxon>
    </lineage>
</organism>
<dbReference type="AlphaFoldDB" id="A0A921KYK1"/>
<dbReference type="InterPro" id="IPR057163">
    <property type="entry name" value="DUF7841"/>
</dbReference>
<reference evidence="2" key="1">
    <citation type="journal article" date="2021" name="PeerJ">
        <title>Extensive microbial diversity within the chicken gut microbiome revealed by metagenomics and culture.</title>
        <authorList>
            <person name="Gilroy R."/>
            <person name="Ravi A."/>
            <person name="Getino M."/>
            <person name="Pursley I."/>
            <person name="Horton D.L."/>
            <person name="Alikhan N.F."/>
            <person name="Baker D."/>
            <person name="Gharbi K."/>
            <person name="Hall N."/>
            <person name="Watson M."/>
            <person name="Adriaenssens E.M."/>
            <person name="Foster-Nyarko E."/>
            <person name="Jarju S."/>
            <person name="Secka A."/>
            <person name="Antonio M."/>
            <person name="Oren A."/>
            <person name="Chaudhuri R.R."/>
            <person name="La Ragione R."/>
            <person name="Hildebrand F."/>
            <person name="Pallen M.J."/>
        </authorList>
    </citation>
    <scope>NUCLEOTIDE SEQUENCE</scope>
    <source>
        <strain evidence="2">6966</strain>
    </source>
</reference>
<evidence type="ECO:0000313" key="2">
    <source>
        <dbReference type="EMBL" id="HJF70880.1"/>
    </source>
</evidence>
<reference evidence="2" key="2">
    <citation type="submission" date="2021-09" db="EMBL/GenBank/DDBJ databases">
        <authorList>
            <person name="Gilroy R."/>
        </authorList>
    </citation>
    <scope>NUCLEOTIDE SEQUENCE</scope>
    <source>
        <strain evidence="2">6966</strain>
    </source>
</reference>
<proteinExistence type="predicted"/>
<evidence type="ECO:0000313" key="3">
    <source>
        <dbReference type="Proteomes" id="UP000742098"/>
    </source>
</evidence>